<evidence type="ECO:0000259" key="6">
    <source>
        <dbReference type="Pfam" id="PF22908"/>
    </source>
</evidence>
<dbReference type="InterPro" id="IPR055197">
    <property type="entry name" value="PHDvar_NSD"/>
</dbReference>
<proteinExistence type="predicted"/>
<dbReference type="InterPro" id="IPR013083">
    <property type="entry name" value="Znf_RING/FYVE/PHD"/>
</dbReference>
<evidence type="ECO:0000256" key="2">
    <source>
        <dbReference type="ARBA" id="ARBA00022737"/>
    </source>
</evidence>
<evidence type="ECO:0000256" key="1">
    <source>
        <dbReference type="ARBA" id="ARBA00004123"/>
    </source>
</evidence>
<dbReference type="InterPro" id="IPR058939">
    <property type="entry name" value="Mtase_EDM2"/>
</dbReference>
<dbReference type="EMBL" id="LNRQ01000004">
    <property type="protein sequence ID" value="KZM99436.1"/>
    <property type="molecule type" value="Genomic_DNA"/>
</dbReference>
<feature type="region of interest" description="Disordered" evidence="4">
    <location>
        <begin position="387"/>
        <end position="414"/>
    </location>
</feature>
<dbReference type="InterPro" id="IPR022702">
    <property type="entry name" value="Cytosine_MeTrfase1_RFD"/>
</dbReference>
<evidence type="ECO:0000256" key="3">
    <source>
        <dbReference type="ARBA" id="ARBA00023242"/>
    </source>
</evidence>
<dbReference type="InterPro" id="IPR055198">
    <property type="entry name" value="NSD_PHD"/>
</dbReference>
<dbReference type="GO" id="GO:0005634">
    <property type="term" value="C:nucleus"/>
    <property type="evidence" value="ECO:0007669"/>
    <property type="project" value="UniProtKB-SubCell"/>
</dbReference>
<dbReference type="PANTHER" id="PTHR46235:SF3">
    <property type="entry name" value="PHD FINGER-CONTAINING PROTEIN DDB_G0268158"/>
    <property type="match status" value="1"/>
</dbReference>
<feature type="compositionally biased region" description="Basic and acidic residues" evidence="4">
    <location>
        <begin position="775"/>
        <end position="792"/>
    </location>
</feature>
<protein>
    <submittedName>
        <fullName evidence="9">Uncharacterized protein</fullName>
    </submittedName>
</protein>
<feature type="domain" description="Histone-lysine N-methyltransferase NSD-like PHD zinc finger" evidence="6">
    <location>
        <begin position="241"/>
        <end position="310"/>
    </location>
</feature>
<dbReference type="Pfam" id="PF26055">
    <property type="entry name" value="Mtase_EDM2"/>
    <property type="match status" value="1"/>
</dbReference>
<feature type="region of interest" description="Disordered" evidence="4">
    <location>
        <begin position="769"/>
        <end position="792"/>
    </location>
</feature>
<evidence type="ECO:0000256" key="4">
    <source>
        <dbReference type="SAM" id="MobiDB-lite"/>
    </source>
</evidence>
<sequence length="839" mass="94959">MASSDEEEERVPRCVTDYYFEDKQSEPISFAELPLQWRDGESIGGKIESIFLRGKVDNGIRIIHAPATAWKFDLSDSKLKIFVLSKDSWVKLQSPKKSYAENFIRTILITLHVLHYCRNHSRSSFNKALFDHLSQVYRYGRRPSKGDLLNHMDIVREAVKNDKVLARSKLVITLLDEKNEKAKEIKASAEVTFKYMISLSCEGECLRSFHPTAEDNCKSLGLASDEVKDICNYICNNCKYKRHQCFICGKLGSSDKDSAVTEVFRCVSGECGRFYHPLCVSQLLHPGSEDEAQMLKERIANGASFTCPIHRCSVCNQGEIERDDQMRFAMCRRCPKSYHRKCLPRDHEIDMSLGTPIRNHVKFPAMKKKNQASKGLLSGEKAELNKKTPARATNACREKSSVKPPIQTNKKPPATNLCTHKRSICLPERPDSSKKHKTRDIKSCTEGLPTLGAESEKRISALIKDASSLITIEDIYTKHKRLTTNANSSQNAIDKITLGKVQGSALHAALQKLDEGCSIEDAKAVCAPGLLRQMTQWKTKLRIYMEPILLGTHYTSHGRHFTKCDKLQKIVDILHSYIQEDDMIVDFGCGANEFSCLVKKKLDDVGKKCSYKNYDIIYPKHDFHFEKRNWMSVHPSELLPGSQLIIGLSPPFGVNASRANQFINKALEFKPKLLVLIVPSETERLDRKTPPYDLLFEDNELLAEKAFYLPGSVDVDGEQMDDWNRPTPSLYFWSHPDWTAKHMAIAQLQGHLCRGPKVSCAELCEDIPKTSTPSRESDHTADVCDDGTRTPRQSDEFCADKIKTSTPRQSEAIRRLDLLGFAPGPYRPQQNSSAGWLDE</sequence>
<feature type="domain" description="DM2" evidence="8">
    <location>
        <begin position="577"/>
        <end position="747"/>
    </location>
</feature>
<name>A0A165YZN9_DAUCS</name>
<dbReference type="Pfam" id="PF12047">
    <property type="entry name" value="DNMT1-RFD"/>
    <property type="match status" value="1"/>
</dbReference>
<feature type="domain" description="Histone-lysine N-methyltransferase NSD-like variant PHD zinc finger" evidence="7">
    <location>
        <begin position="312"/>
        <end position="347"/>
    </location>
</feature>
<dbReference type="Gramene" id="KZM99436">
    <property type="protein sequence ID" value="KZM99436"/>
    <property type="gene ID" value="DCAR_013202"/>
</dbReference>
<dbReference type="PANTHER" id="PTHR46235">
    <property type="entry name" value="PHD FINGER-CONTAINING PROTEIN DDB_G0268158"/>
    <property type="match status" value="1"/>
</dbReference>
<dbReference type="Gene3D" id="3.30.40.10">
    <property type="entry name" value="Zinc/RING finger domain, C3HC4 (zinc finger)"/>
    <property type="match status" value="1"/>
</dbReference>
<dbReference type="Pfam" id="PF23004">
    <property type="entry name" value="PHDvar_NSD"/>
    <property type="match status" value="1"/>
</dbReference>
<comment type="subcellular location">
    <subcellularLocation>
        <location evidence="1">Nucleus</location>
    </subcellularLocation>
</comment>
<keyword evidence="3" id="KW-0539">Nucleus</keyword>
<dbReference type="CDD" id="cd15565">
    <property type="entry name" value="PHD2_NSD"/>
    <property type="match status" value="1"/>
</dbReference>
<dbReference type="STRING" id="79200.A0A165YZN9"/>
<accession>A0A165YZN9</accession>
<dbReference type="AlphaFoldDB" id="A0A165YZN9"/>
<evidence type="ECO:0000259" key="7">
    <source>
        <dbReference type="Pfam" id="PF23004"/>
    </source>
</evidence>
<comment type="caution">
    <text evidence="9">The sequence shown here is derived from an EMBL/GenBank/DDBJ whole genome shotgun (WGS) entry which is preliminary data.</text>
</comment>
<evidence type="ECO:0000259" key="8">
    <source>
        <dbReference type="Pfam" id="PF26055"/>
    </source>
</evidence>
<gene>
    <name evidence="9" type="ORF">DCAR_013202</name>
</gene>
<evidence type="ECO:0000259" key="5">
    <source>
        <dbReference type="Pfam" id="PF12047"/>
    </source>
</evidence>
<dbReference type="Pfam" id="PF22908">
    <property type="entry name" value="PHD_NSD"/>
    <property type="match status" value="1"/>
</dbReference>
<evidence type="ECO:0000313" key="9">
    <source>
        <dbReference type="EMBL" id="KZM99436.1"/>
    </source>
</evidence>
<dbReference type="GO" id="GO:0006338">
    <property type="term" value="P:chromatin remodeling"/>
    <property type="evidence" value="ECO:0007669"/>
    <property type="project" value="UniProtKB-ARBA"/>
</dbReference>
<feature type="domain" description="RFTS" evidence="5">
    <location>
        <begin position="8"/>
        <end position="136"/>
    </location>
</feature>
<organism evidence="9">
    <name type="scientific">Daucus carota subsp. sativus</name>
    <name type="common">Carrot</name>
    <dbReference type="NCBI Taxonomy" id="79200"/>
    <lineage>
        <taxon>Eukaryota</taxon>
        <taxon>Viridiplantae</taxon>
        <taxon>Streptophyta</taxon>
        <taxon>Embryophyta</taxon>
        <taxon>Tracheophyta</taxon>
        <taxon>Spermatophyta</taxon>
        <taxon>Magnoliopsida</taxon>
        <taxon>eudicotyledons</taxon>
        <taxon>Gunneridae</taxon>
        <taxon>Pentapetalae</taxon>
        <taxon>asterids</taxon>
        <taxon>campanulids</taxon>
        <taxon>Apiales</taxon>
        <taxon>Apiaceae</taxon>
        <taxon>Apioideae</taxon>
        <taxon>Scandiceae</taxon>
        <taxon>Daucinae</taxon>
        <taxon>Daucus</taxon>
        <taxon>Daucus sect. Daucus</taxon>
    </lineage>
</organism>
<dbReference type="OMA" id="CYFREIS"/>
<reference evidence="9" key="1">
    <citation type="journal article" date="2016" name="Nat. Genet.">
        <title>A high-quality carrot genome assembly provides new insights into carotenoid accumulation and asterid genome evolution.</title>
        <authorList>
            <person name="Iorizzo M."/>
            <person name="Ellison S."/>
            <person name="Senalik D."/>
            <person name="Zeng P."/>
            <person name="Satapoomin P."/>
            <person name="Huang J."/>
            <person name="Bowman M."/>
            <person name="Iovene M."/>
            <person name="Sanseverino W."/>
            <person name="Cavagnaro P."/>
            <person name="Yildiz M."/>
            <person name="Macko-Podgorni A."/>
            <person name="Moranska E."/>
            <person name="Grzebelus E."/>
            <person name="Grzebelus D."/>
            <person name="Ashrafi H."/>
            <person name="Zheng Z."/>
            <person name="Cheng S."/>
            <person name="Spooner D."/>
            <person name="Van Deynze A."/>
            <person name="Simon P."/>
        </authorList>
    </citation>
    <scope>NUCLEOTIDE SEQUENCE [LARGE SCALE GENOMIC DNA]</scope>
    <source>
        <tissue evidence="9">Leaf</tissue>
    </source>
</reference>
<keyword evidence="2" id="KW-0677">Repeat</keyword>